<comment type="caution">
    <text evidence="1">The sequence shown here is derived from an EMBL/GenBank/DDBJ whole genome shotgun (WGS) entry which is preliminary data.</text>
</comment>
<reference evidence="1 2" key="1">
    <citation type="submission" date="2015-01" db="EMBL/GenBank/DDBJ databases">
        <title>Evolution of Trichinella species and genotypes.</title>
        <authorList>
            <person name="Korhonen P.K."/>
            <person name="Edoardo P."/>
            <person name="Giuseppe L.R."/>
            <person name="Gasser R.B."/>
        </authorList>
    </citation>
    <scope>NUCLEOTIDE SEQUENCE [LARGE SCALE GENOMIC DNA]</scope>
    <source>
        <strain evidence="1">ISS120</strain>
    </source>
</reference>
<keyword evidence="2" id="KW-1185">Reference proteome</keyword>
<sequence>MHPTLPTFIQNFHSDFAFHSKANVLLAIIRGNDVKTKYLSFFPLTKPIYCASTTIEDKNGLTSNIPLLAVLAGTHPPVHIIRIQNFQLLDGLFSLTPNMIAWRDSSNETGYEKSA</sequence>
<gene>
    <name evidence="1" type="ORF">T03_14345</name>
</gene>
<protein>
    <submittedName>
        <fullName evidence="1">Uncharacterized protein</fullName>
    </submittedName>
</protein>
<name>A0A0V1C7J3_TRIBR</name>
<accession>A0A0V1C7J3</accession>
<dbReference type="Proteomes" id="UP000054653">
    <property type="component" value="Unassembled WGS sequence"/>
</dbReference>
<evidence type="ECO:0000313" key="2">
    <source>
        <dbReference type="Proteomes" id="UP000054653"/>
    </source>
</evidence>
<proteinExistence type="predicted"/>
<dbReference type="EMBL" id="JYDI01000398">
    <property type="protein sequence ID" value="KRY45175.1"/>
    <property type="molecule type" value="Genomic_DNA"/>
</dbReference>
<evidence type="ECO:0000313" key="1">
    <source>
        <dbReference type="EMBL" id="KRY45175.1"/>
    </source>
</evidence>
<organism evidence="1 2">
    <name type="scientific">Trichinella britovi</name>
    <name type="common">Parasitic roundworm</name>
    <dbReference type="NCBI Taxonomy" id="45882"/>
    <lineage>
        <taxon>Eukaryota</taxon>
        <taxon>Metazoa</taxon>
        <taxon>Ecdysozoa</taxon>
        <taxon>Nematoda</taxon>
        <taxon>Enoplea</taxon>
        <taxon>Dorylaimia</taxon>
        <taxon>Trichinellida</taxon>
        <taxon>Trichinellidae</taxon>
        <taxon>Trichinella</taxon>
    </lineage>
</organism>
<dbReference type="AlphaFoldDB" id="A0A0V1C7J3"/>